<evidence type="ECO:0000313" key="2">
    <source>
        <dbReference type="EMBL" id="RZQ54525.1"/>
    </source>
</evidence>
<dbReference type="EMBL" id="PNCM01000032">
    <property type="protein sequence ID" value="TMP79200.1"/>
    <property type="molecule type" value="Genomic_DNA"/>
</dbReference>
<evidence type="ECO:0000313" key="4">
    <source>
        <dbReference type="EMBL" id="TMP79200.1"/>
    </source>
</evidence>
<dbReference type="KEGG" id="pphe:PP2015_2892"/>
<dbReference type="Proteomes" id="UP000307362">
    <property type="component" value="Unassembled WGS sequence"/>
</dbReference>
<dbReference type="AlphaFoldDB" id="A0A0S2K4R6"/>
<dbReference type="Proteomes" id="UP000309186">
    <property type="component" value="Unassembled WGS sequence"/>
</dbReference>
<evidence type="ECO:0000313" key="6">
    <source>
        <dbReference type="Proteomes" id="UP000291338"/>
    </source>
</evidence>
<reference evidence="4" key="5">
    <citation type="submission" date="2019-09" db="EMBL/GenBank/DDBJ databases">
        <title>Co-occurence of chitin degradation, pigmentation and bioactivity in marine Pseudoalteromonas.</title>
        <authorList>
            <person name="Sonnenschein E.C."/>
            <person name="Bech P.K."/>
        </authorList>
    </citation>
    <scope>NUCLEOTIDE SEQUENCE</scope>
    <source>
        <strain evidence="4">S1189</strain>
    </source>
</reference>
<accession>A0A0S2K4R6</accession>
<proteinExistence type="predicted"/>
<dbReference type="EMBL" id="PPSX01000011">
    <property type="protein sequence ID" value="RZQ54525.1"/>
    <property type="molecule type" value="Genomic_DNA"/>
</dbReference>
<gene>
    <name evidence="2" type="ORF">C1E23_02510</name>
    <name evidence="3" type="ORF">C1E24_19535</name>
    <name evidence="4" type="ORF">CWB73_14795</name>
    <name evidence="1" type="ORF">PP2015_2892</name>
</gene>
<dbReference type="OrthoDB" id="5772224at2"/>
<reference evidence="1 5" key="1">
    <citation type="submission" date="2015-11" db="EMBL/GenBank/DDBJ databases">
        <authorList>
            <person name="Zhang Y."/>
            <person name="Guo Z."/>
        </authorList>
    </citation>
    <scope>NUCLEOTIDE SEQUENCE [LARGE SCALE GENOMIC DNA]</scope>
    <source>
        <strain evidence="1 5">KCTC 12086</strain>
    </source>
</reference>
<dbReference type="Gene3D" id="1.10.1660.10">
    <property type="match status" value="1"/>
</dbReference>
<evidence type="ECO:0000313" key="5">
    <source>
        <dbReference type="Proteomes" id="UP000061457"/>
    </source>
</evidence>
<dbReference type="EMBL" id="CP013187">
    <property type="protein sequence ID" value="ALO43376.1"/>
    <property type="molecule type" value="Genomic_DNA"/>
</dbReference>
<evidence type="ECO:0000313" key="7">
    <source>
        <dbReference type="Proteomes" id="UP000307362"/>
    </source>
</evidence>
<name>A0A0S2K4R6_9GAMM</name>
<reference evidence="6 8" key="3">
    <citation type="submission" date="2018-01" db="EMBL/GenBank/DDBJ databases">
        <title>Co-occurrence of chitin degradation, pigmentation and bioactivity in marine Pseudoalteromonas.</title>
        <authorList>
            <person name="Paulsen S."/>
            <person name="Gram L."/>
            <person name="Machado H."/>
        </authorList>
    </citation>
    <scope>NUCLEOTIDE SEQUENCE [LARGE SCALE GENOMIC DNA]</scope>
    <source>
        <strain evidence="3 8">S3663</strain>
        <strain evidence="2 6">S3898</strain>
    </source>
</reference>
<sequence>MSQMTTQQVAEFLEVKVERVKRLARENLLIAKGEDAQGDPVFDQTDVEKYKELAKRLGGI</sequence>
<evidence type="ECO:0000313" key="1">
    <source>
        <dbReference type="EMBL" id="ALO43376.1"/>
    </source>
</evidence>
<evidence type="ECO:0000313" key="8">
    <source>
        <dbReference type="Proteomes" id="UP000309186"/>
    </source>
</evidence>
<keyword evidence="5" id="KW-1185">Reference proteome</keyword>
<reference evidence="7" key="4">
    <citation type="submission" date="2019-06" db="EMBL/GenBank/DDBJ databases">
        <title>Co-occurence of chitin degradation, pigmentation and bioactivity in marine Pseudoalteromonas.</title>
        <authorList>
            <person name="Sonnenschein E.C."/>
            <person name="Bech P.K."/>
        </authorList>
    </citation>
    <scope>NUCLEOTIDE SEQUENCE [LARGE SCALE GENOMIC DNA]</scope>
    <source>
        <strain evidence="7">S1189</strain>
    </source>
</reference>
<protein>
    <submittedName>
        <fullName evidence="2">Helix-turn-helix domain-containing protein</fullName>
    </submittedName>
</protein>
<evidence type="ECO:0000313" key="3">
    <source>
        <dbReference type="EMBL" id="TLX45323.1"/>
    </source>
</evidence>
<dbReference type="RefSeq" id="WP_058031038.1">
    <property type="nucleotide sequence ID" value="NZ_CP013187.1"/>
</dbReference>
<dbReference type="Proteomes" id="UP000061457">
    <property type="component" value="Chromosome I"/>
</dbReference>
<dbReference type="Proteomes" id="UP000291338">
    <property type="component" value="Unassembled WGS sequence"/>
</dbReference>
<reference evidence="4 7" key="2">
    <citation type="submission" date="2017-12" db="EMBL/GenBank/DDBJ databases">
        <authorList>
            <person name="Paulsen S."/>
            <person name="Gram L.K."/>
        </authorList>
    </citation>
    <scope>NUCLEOTIDE SEQUENCE [LARGE SCALE GENOMIC DNA]</scope>
    <source>
        <strain evidence="4 7">S1189</strain>
    </source>
</reference>
<dbReference type="EMBL" id="PPSW01000042">
    <property type="protein sequence ID" value="TLX45323.1"/>
    <property type="molecule type" value="Genomic_DNA"/>
</dbReference>
<organism evidence="1 5">
    <name type="scientific">Pseudoalteromonas phenolica</name>
    <dbReference type="NCBI Taxonomy" id="161398"/>
    <lineage>
        <taxon>Bacteria</taxon>
        <taxon>Pseudomonadati</taxon>
        <taxon>Pseudomonadota</taxon>
        <taxon>Gammaproteobacteria</taxon>
        <taxon>Alteromonadales</taxon>
        <taxon>Pseudoalteromonadaceae</taxon>
        <taxon>Pseudoalteromonas</taxon>
    </lineage>
</organism>